<dbReference type="PANTHER" id="PTHR37015:SF2">
    <property type="entry name" value="REVERSE TRANSCRIPTASE DOMAIN-CONTAINING PROTEIN"/>
    <property type="match status" value="1"/>
</dbReference>
<dbReference type="Proteomes" id="UP000664534">
    <property type="component" value="Unassembled WGS sequence"/>
</dbReference>
<evidence type="ECO:0000313" key="1">
    <source>
        <dbReference type="EMBL" id="CAF9919961.1"/>
    </source>
</evidence>
<gene>
    <name evidence="1" type="ORF">IMSHALPRED_004779</name>
</gene>
<evidence type="ECO:0000313" key="2">
    <source>
        <dbReference type="Proteomes" id="UP000664534"/>
    </source>
</evidence>
<dbReference type="CDD" id="cd01709">
    <property type="entry name" value="RT_like_1"/>
    <property type="match status" value="1"/>
</dbReference>
<name>A0A8H3F5Y2_9LECA</name>
<evidence type="ECO:0008006" key="3">
    <source>
        <dbReference type="Google" id="ProtNLM"/>
    </source>
</evidence>
<reference evidence="1" key="1">
    <citation type="submission" date="2021-03" db="EMBL/GenBank/DDBJ databases">
        <authorList>
            <person name="Tagirdzhanova G."/>
        </authorList>
    </citation>
    <scope>NUCLEOTIDE SEQUENCE</scope>
</reference>
<keyword evidence="2" id="KW-1185">Reference proteome</keyword>
<protein>
    <recommendedName>
        <fullName evidence="3">Reverse transcriptase</fullName>
    </recommendedName>
</protein>
<dbReference type="EMBL" id="CAJPDT010000024">
    <property type="protein sequence ID" value="CAF9919961.1"/>
    <property type="molecule type" value="Genomic_DNA"/>
</dbReference>
<dbReference type="OrthoDB" id="74545at2759"/>
<accession>A0A8H3F5Y2</accession>
<organism evidence="1 2">
    <name type="scientific">Imshaugia aleurites</name>
    <dbReference type="NCBI Taxonomy" id="172621"/>
    <lineage>
        <taxon>Eukaryota</taxon>
        <taxon>Fungi</taxon>
        <taxon>Dikarya</taxon>
        <taxon>Ascomycota</taxon>
        <taxon>Pezizomycotina</taxon>
        <taxon>Lecanoromycetes</taxon>
        <taxon>OSLEUM clade</taxon>
        <taxon>Lecanoromycetidae</taxon>
        <taxon>Lecanorales</taxon>
        <taxon>Lecanorineae</taxon>
        <taxon>Parmeliaceae</taxon>
        <taxon>Imshaugia</taxon>
    </lineage>
</organism>
<sequence length="858" mass="97228">METSTSLTQSMQHITTTKLDALSRQQQSYETSKQRILGAAACQSTQAGKVKVLLDALEVHDIDAPANISKANVRRFLEQSRHDPSVPSALLREWQMTLEQALEAPSRKYEHASLFGRLVVEWLGSEALPLSDASSDSQDHFEHVGRKEMYDQRREWESIVFAEGSTSNPAAIKTYLTGIFGSTSKAKKMVKEPLEALREGMRSFKLGTFDTLVLQTCMTGMLKTDLLSEEKRKALVDFSNNSTLLQEIADVLNMQIDALENWSWGEEGVPVSVRRALNGKYRVYMDEEILQALLIHFIGMKWATHFRTVFGAFFHSGAWKQSSDNSLDGPARRKRQRFFGQGSGQSVRNERRERYQSDYFLSQLPELFDDGTDNYSEGSPNDDVKSPMAIKQSLLHLISTELLLNARLNRSITVFQSDFKWFGPSLPHATIISVLHFFGVPETWLKFFEKFLKAPVKFVQDGPEAQTQTRRCGVPIQHRLSDAMGEAVLFCLDFAVNKSTESNLYRLHDDIWFWGSSNASALAWESIQEFASVMGLTLNEGKTGAAKVSGDLDVVPHETSLSNRLPQGEVRWGFLRLDSSGKWTIDDQQVETHIRELQQQLKACKSILAWVQAWNMYVARFISNNFGEPANCLGRPHLDMVIEAFEKIQRGLFADIDLPGENVGEYLRVELAARFGVENIPDGFFYFPIELGGLGMRNPLIPLFLVRGESLSDPMVKFDEAFELEEADYYNAKQSYEDGTSISRHLRTNTHDNEPFMSLDEYSRCREETSIHLHGAYTALLEPPRSAIVEPTPDVRNADRKLDPVAYHRGRDVYEQWVLQLYGADIIRRYGGLALGEKKLLPIGLASILRSEKIRWQG</sequence>
<dbReference type="PANTHER" id="PTHR37015">
    <property type="entry name" value="REVERSE TRANSCRIPTASE DOMAIN-CONTAINING PROTEIN"/>
    <property type="match status" value="1"/>
</dbReference>
<comment type="caution">
    <text evidence="1">The sequence shown here is derived from an EMBL/GenBank/DDBJ whole genome shotgun (WGS) entry which is preliminary data.</text>
</comment>
<proteinExistence type="predicted"/>
<dbReference type="AlphaFoldDB" id="A0A8H3F5Y2"/>